<organism evidence="1 2">
    <name type="scientific">Tieghemostelium lacteum</name>
    <name type="common">Slime mold</name>
    <name type="synonym">Dictyostelium lacteum</name>
    <dbReference type="NCBI Taxonomy" id="361077"/>
    <lineage>
        <taxon>Eukaryota</taxon>
        <taxon>Amoebozoa</taxon>
        <taxon>Evosea</taxon>
        <taxon>Eumycetozoa</taxon>
        <taxon>Dictyostelia</taxon>
        <taxon>Dictyosteliales</taxon>
        <taxon>Raperosteliaceae</taxon>
        <taxon>Tieghemostelium</taxon>
    </lineage>
</organism>
<dbReference type="InParanoid" id="A0A152A9E0"/>
<dbReference type="Proteomes" id="UP000076078">
    <property type="component" value="Unassembled WGS sequence"/>
</dbReference>
<gene>
    <name evidence="1" type="ORF">DLAC_00209</name>
</gene>
<keyword evidence="2" id="KW-1185">Reference proteome</keyword>
<name>A0A152A9E0_TIELA</name>
<accession>A0A152A9E0</accession>
<evidence type="ECO:0000313" key="1">
    <source>
        <dbReference type="EMBL" id="KYR02745.1"/>
    </source>
</evidence>
<reference evidence="1 2" key="1">
    <citation type="submission" date="2015-12" db="EMBL/GenBank/DDBJ databases">
        <title>Dictyostelia acquired genes for synthesis and detection of signals that induce cell-type specialization by lateral gene transfer from prokaryotes.</title>
        <authorList>
            <person name="Gloeckner G."/>
            <person name="Schaap P."/>
        </authorList>
    </citation>
    <scope>NUCLEOTIDE SEQUENCE [LARGE SCALE GENOMIC DNA]</scope>
    <source>
        <strain evidence="1 2">TK</strain>
    </source>
</reference>
<dbReference type="EMBL" id="LODT01000001">
    <property type="protein sequence ID" value="KYR02745.1"/>
    <property type="molecule type" value="Genomic_DNA"/>
</dbReference>
<evidence type="ECO:0000313" key="2">
    <source>
        <dbReference type="Proteomes" id="UP000076078"/>
    </source>
</evidence>
<comment type="caution">
    <text evidence="1">The sequence shown here is derived from an EMBL/GenBank/DDBJ whole genome shotgun (WGS) entry which is preliminary data.</text>
</comment>
<dbReference type="AlphaFoldDB" id="A0A152A9E0"/>
<protein>
    <submittedName>
        <fullName evidence="1">Uncharacterized protein</fullName>
    </submittedName>
</protein>
<proteinExistence type="predicted"/>
<sequence length="167" mass="19723">MGNYLNKSYNEELAYWYENNNSKYPKNRGNVYLIQFKNVIVPANEGTRSHYAICVDMGNTTDFVIDGYSLHLETTKNKHSYVKAQHLAVPIENLFSLEYIGFLESPLNIQNSSWSIELFRDAVDIYFKTMSNQKHYRNACQLLIVQLLKYWKLTNYKFNEYQCLQCL</sequence>